<organism evidence="4 5">
    <name type="scientific">Granulicella cerasi</name>
    <dbReference type="NCBI Taxonomy" id="741063"/>
    <lineage>
        <taxon>Bacteria</taxon>
        <taxon>Pseudomonadati</taxon>
        <taxon>Acidobacteriota</taxon>
        <taxon>Terriglobia</taxon>
        <taxon>Terriglobales</taxon>
        <taxon>Acidobacteriaceae</taxon>
        <taxon>Granulicella</taxon>
    </lineage>
</organism>
<dbReference type="InterPro" id="IPR023393">
    <property type="entry name" value="START-like_dom_sf"/>
</dbReference>
<dbReference type="InterPro" id="IPR047137">
    <property type="entry name" value="ORF3"/>
</dbReference>
<dbReference type="PANTHER" id="PTHR33824">
    <property type="entry name" value="POLYKETIDE CYCLASE/DEHYDRASE AND LIPID TRANSPORT SUPERFAMILY PROTEIN"/>
    <property type="match status" value="1"/>
</dbReference>
<evidence type="ECO:0000256" key="1">
    <source>
        <dbReference type="ARBA" id="ARBA00008918"/>
    </source>
</evidence>
<accession>A0ABW1ZAU6</accession>
<dbReference type="CDD" id="cd07817">
    <property type="entry name" value="SRPBCC_8"/>
    <property type="match status" value="1"/>
</dbReference>
<dbReference type="Proteomes" id="UP001596391">
    <property type="component" value="Unassembled WGS sequence"/>
</dbReference>
<dbReference type="PANTHER" id="PTHR33824:SF7">
    <property type="entry name" value="POLYKETIDE CYCLASE_DEHYDRASE AND LIPID TRANSPORT SUPERFAMILY PROTEIN"/>
    <property type="match status" value="1"/>
</dbReference>
<dbReference type="InterPro" id="IPR005031">
    <property type="entry name" value="COQ10_START"/>
</dbReference>
<dbReference type="EMBL" id="JBHSWI010000001">
    <property type="protein sequence ID" value="MFC6645308.1"/>
    <property type="molecule type" value="Genomic_DNA"/>
</dbReference>
<comment type="caution">
    <text evidence="4">The sequence shown here is derived from an EMBL/GenBank/DDBJ whole genome shotgun (WGS) entry which is preliminary data.</text>
</comment>
<sequence length="213" mass="23276">MSALNEKPNAETLPASSGGAILQDGHYLAPPEDADGKVWVRTTALVQGTPQDLYALWRQVEKAPLWQEHVEEVVVTGVNTSTWTMKYGEKVHTSNSQILADEPGKRIAWSSVDTDPHEAGEVIFEPATGDRGTFVILLMEFRRGKLAAAWESLLGRSPKQRVIEDLRHFKAFAETGEIPHSQTAPHGDRGLIGGMKRSLYGENVPTPAGAVAR</sequence>
<feature type="region of interest" description="Disordered" evidence="2">
    <location>
        <begin position="1"/>
        <end position="27"/>
    </location>
</feature>
<name>A0ABW1ZAU6_9BACT</name>
<proteinExistence type="inferred from homology"/>
<keyword evidence="5" id="KW-1185">Reference proteome</keyword>
<dbReference type="Gene3D" id="3.30.530.20">
    <property type="match status" value="1"/>
</dbReference>
<evidence type="ECO:0000313" key="5">
    <source>
        <dbReference type="Proteomes" id="UP001596391"/>
    </source>
</evidence>
<evidence type="ECO:0000256" key="2">
    <source>
        <dbReference type="SAM" id="MobiDB-lite"/>
    </source>
</evidence>
<dbReference type="SUPFAM" id="SSF55961">
    <property type="entry name" value="Bet v1-like"/>
    <property type="match status" value="1"/>
</dbReference>
<protein>
    <submittedName>
        <fullName evidence="4">SRPBCC family protein</fullName>
    </submittedName>
</protein>
<gene>
    <name evidence="4" type="ORF">ACFQBQ_06845</name>
</gene>
<evidence type="ECO:0000313" key="4">
    <source>
        <dbReference type="EMBL" id="MFC6645308.1"/>
    </source>
</evidence>
<dbReference type="RefSeq" id="WP_263371687.1">
    <property type="nucleotide sequence ID" value="NZ_JAGSYD010000003.1"/>
</dbReference>
<reference evidence="5" key="1">
    <citation type="journal article" date="2019" name="Int. J. Syst. Evol. Microbiol.">
        <title>The Global Catalogue of Microorganisms (GCM) 10K type strain sequencing project: providing services to taxonomists for standard genome sequencing and annotation.</title>
        <authorList>
            <consortium name="The Broad Institute Genomics Platform"/>
            <consortium name="The Broad Institute Genome Sequencing Center for Infectious Disease"/>
            <person name="Wu L."/>
            <person name="Ma J."/>
        </authorList>
    </citation>
    <scope>NUCLEOTIDE SEQUENCE [LARGE SCALE GENOMIC DNA]</scope>
    <source>
        <strain evidence="5">CGMCC 1.16026</strain>
    </source>
</reference>
<comment type="similarity">
    <text evidence="1">Belongs to the ribosome association toxin RatA family.</text>
</comment>
<feature type="domain" description="Coenzyme Q-binding protein COQ10 START" evidence="3">
    <location>
        <begin position="48"/>
        <end position="153"/>
    </location>
</feature>
<dbReference type="Pfam" id="PF03364">
    <property type="entry name" value="Polyketide_cyc"/>
    <property type="match status" value="1"/>
</dbReference>
<evidence type="ECO:0000259" key="3">
    <source>
        <dbReference type="Pfam" id="PF03364"/>
    </source>
</evidence>